<keyword evidence="1" id="KW-0812">Transmembrane</keyword>
<proteinExistence type="predicted"/>
<protein>
    <submittedName>
        <fullName evidence="2">Uncharacterized protein YpmS</fullName>
    </submittedName>
</protein>
<name>A0A2T0WCC7_9LACT</name>
<dbReference type="Proteomes" id="UP000238205">
    <property type="component" value="Unassembled WGS sequence"/>
</dbReference>
<organism evidence="2 3">
    <name type="scientific">Alkalibacterium olivapovliticus</name>
    <dbReference type="NCBI Taxonomy" id="99907"/>
    <lineage>
        <taxon>Bacteria</taxon>
        <taxon>Bacillati</taxon>
        <taxon>Bacillota</taxon>
        <taxon>Bacilli</taxon>
        <taxon>Lactobacillales</taxon>
        <taxon>Carnobacteriaceae</taxon>
        <taxon>Alkalibacterium</taxon>
    </lineage>
</organism>
<dbReference type="InterPro" id="IPR018672">
    <property type="entry name" value="DUF2140"/>
</dbReference>
<dbReference type="RefSeq" id="WP_106190101.1">
    <property type="nucleotide sequence ID" value="NZ_PVTO01000001.1"/>
</dbReference>
<dbReference type="EMBL" id="PVTO01000001">
    <property type="protein sequence ID" value="PRY84184.1"/>
    <property type="molecule type" value="Genomic_DNA"/>
</dbReference>
<dbReference type="Pfam" id="PF09911">
    <property type="entry name" value="DUF2140"/>
    <property type="match status" value="1"/>
</dbReference>
<evidence type="ECO:0000313" key="3">
    <source>
        <dbReference type="Proteomes" id="UP000238205"/>
    </source>
</evidence>
<dbReference type="AlphaFoldDB" id="A0A2T0WCC7"/>
<evidence type="ECO:0000313" key="2">
    <source>
        <dbReference type="EMBL" id="PRY84184.1"/>
    </source>
</evidence>
<comment type="caution">
    <text evidence="2">The sequence shown here is derived from an EMBL/GenBank/DDBJ whole genome shotgun (WGS) entry which is preliminary data.</text>
</comment>
<gene>
    <name evidence="2" type="ORF">CLV38_101105</name>
</gene>
<dbReference type="OrthoDB" id="2241695at2"/>
<evidence type="ECO:0000256" key="1">
    <source>
        <dbReference type="SAM" id="Phobius"/>
    </source>
</evidence>
<keyword evidence="3" id="KW-1185">Reference proteome</keyword>
<keyword evidence="1" id="KW-0472">Membrane</keyword>
<reference evidence="2 3" key="1">
    <citation type="submission" date="2018-03" db="EMBL/GenBank/DDBJ databases">
        <title>Genomic Encyclopedia of Archaeal and Bacterial Type Strains, Phase II (KMG-II): from individual species to whole genera.</title>
        <authorList>
            <person name="Goeker M."/>
        </authorList>
    </citation>
    <scope>NUCLEOTIDE SEQUENCE [LARGE SCALE GENOMIC DNA]</scope>
    <source>
        <strain evidence="2 3">DSM 13175</strain>
    </source>
</reference>
<keyword evidence="1" id="KW-1133">Transmembrane helix</keyword>
<accession>A0A2T0WCC7</accession>
<sequence>MPESRGNRARKTNGWMWAFLILVAILTAAGIWLYMVLQPADQNQEAQPGEEVLMTEDSLTFEVLTNKAQLNRVINLYLESEMDDQFDGYTFTIDEDVELAGILQIFGFDVDFTLLMDPYVMEDGNLQLRATSIQLGSLELPIGIAMNVLSQQLDLPNWVRIDSEQQFILIALNEFQLENDVQFSMQQIDLEEDDVRVNIILPEESVR</sequence>
<feature type="transmembrane region" description="Helical" evidence="1">
    <location>
        <begin position="15"/>
        <end position="37"/>
    </location>
</feature>